<dbReference type="InterPro" id="IPR000587">
    <property type="entry name" value="Creatinase_N"/>
</dbReference>
<dbReference type="Proteomes" id="UP000186817">
    <property type="component" value="Unassembled WGS sequence"/>
</dbReference>
<evidence type="ECO:0000313" key="3">
    <source>
        <dbReference type="EMBL" id="OLQ13124.1"/>
    </source>
</evidence>
<dbReference type="Pfam" id="PF01321">
    <property type="entry name" value="Creatinase_N"/>
    <property type="match status" value="1"/>
</dbReference>
<dbReference type="Pfam" id="PF00557">
    <property type="entry name" value="Peptidase_M24"/>
    <property type="match status" value="1"/>
</dbReference>
<proteinExistence type="predicted"/>
<feature type="domain" description="Creatinase N-terminal" evidence="2">
    <location>
        <begin position="42"/>
        <end position="177"/>
    </location>
</feature>
<keyword evidence="3" id="KW-0378">Hydrolase</keyword>
<name>A0A1Q9F060_SYMMI</name>
<dbReference type="InterPro" id="IPR050659">
    <property type="entry name" value="Peptidase_M24B"/>
</dbReference>
<gene>
    <name evidence="3" type="ORF">AK812_SmicGene2939</name>
</gene>
<dbReference type="EMBL" id="LSRX01000033">
    <property type="protein sequence ID" value="OLQ13124.1"/>
    <property type="molecule type" value="Genomic_DNA"/>
</dbReference>
<dbReference type="InterPro" id="IPR029149">
    <property type="entry name" value="Creatin/AminoP/Spt16_N"/>
</dbReference>
<dbReference type="SUPFAM" id="SSF55920">
    <property type="entry name" value="Creatinase/aminopeptidase"/>
    <property type="match status" value="1"/>
</dbReference>
<comment type="caution">
    <text evidence="3">The sequence shown here is derived from an EMBL/GenBank/DDBJ whole genome shotgun (WGS) entry which is preliminary data.</text>
</comment>
<dbReference type="Gene3D" id="3.40.350.10">
    <property type="entry name" value="Creatinase/prolidase N-terminal domain"/>
    <property type="match status" value="1"/>
</dbReference>
<evidence type="ECO:0000259" key="2">
    <source>
        <dbReference type="Pfam" id="PF01321"/>
    </source>
</evidence>
<feature type="domain" description="Peptidase M24" evidence="1">
    <location>
        <begin position="185"/>
        <end position="403"/>
    </location>
</feature>
<evidence type="ECO:0000313" key="4">
    <source>
        <dbReference type="Proteomes" id="UP000186817"/>
    </source>
</evidence>
<sequence>MSFPMEEVAFNVLRAAKPEGAPIFHGWSGQPLRVPPEEYQRRLQAVKEFMDSDGISLLVVVQPEDLYYLTGLYTIGDSAPQALILPKDADPFLIARLIEFDLVPKLSWVAEAFTCPDSASIHDVFCHAVSKYLQPKCCVGLQLASISAAHYIRLRSFFDASGAECVDASKTVEKARLQKFEFEQECIRAASAMSESALAAALNAVKPGKLLSDLHATAYSELIRAGSEVPGYVPIVRSTDPSGHGSWMPAEEVRPGNLVFLEHSACKFGHHAPLMRTAFVLNEGEASPPAWLLEAERLIVKTFEVCLPMMVPGAKAKDIDKAGREIMLSNKSDLKMSARLAYSTGSTATQPTGHAGWGDADFSLVGNNEAELQEGMTFHFIPWFQKYTEPSGPLGLSDTVIVTSNGGQRFGALPLKMTVLNPDGSEWQNQSSGVREYSEKTSPLELAAFWDVEILPWNDVDSIVICCCRTGVHAQECEPFRYVSAECQPQDSARLQEEPDDEEYTD</sequence>
<dbReference type="PANTHER" id="PTHR46112:SF2">
    <property type="entry name" value="XAA-PRO AMINOPEPTIDASE P-RELATED"/>
    <property type="match status" value="1"/>
</dbReference>
<dbReference type="GO" id="GO:0016787">
    <property type="term" value="F:hydrolase activity"/>
    <property type="evidence" value="ECO:0007669"/>
    <property type="project" value="UniProtKB-KW"/>
</dbReference>
<dbReference type="PANTHER" id="PTHR46112">
    <property type="entry name" value="AMINOPEPTIDASE"/>
    <property type="match status" value="1"/>
</dbReference>
<dbReference type="AlphaFoldDB" id="A0A1Q9F060"/>
<evidence type="ECO:0000259" key="1">
    <source>
        <dbReference type="Pfam" id="PF00557"/>
    </source>
</evidence>
<accession>A0A1Q9F060</accession>
<dbReference type="InterPro" id="IPR000994">
    <property type="entry name" value="Pept_M24"/>
</dbReference>
<dbReference type="OrthoDB" id="412708at2759"/>
<dbReference type="SUPFAM" id="SSF53092">
    <property type="entry name" value="Creatinase/prolidase N-terminal domain"/>
    <property type="match status" value="1"/>
</dbReference>
<dbReference type="Gene3D" id="3.90.230.10">
    <property type="entry name" value="Creatinase/methionine aminopeptidase superfamily"/>
    <property type="match status" value="1"/>
</dbReference>
<reference evidence="3 4" key="1">
    <citation type="submission" date="2016-02" db="EMBL/GenBank/DDBJ databases">
        <title>Genome analysis of coral dinoflagellate symbionts highlights evolutionary adaptations to a symbiotic lifestyle.</title>
        <authorList>
            <person name="Aranda M."/>
            <person name="Li Y."/>
            <person name="Liew Y.J."/>
            <person name="Baumgarten S."/>
            <person name="Simakov O."/>
            <person name="Wilson M."/>
            <person name="Piel J."/>
            <person name="Ashoor H."/>
            <person name="Bougouffa S."/>
            <person name="Bajic V.B."/>
            <person name="Ryu T."/>
            <person name="Ravasi T."/>
            <person name="Bayer T."/>
            <person name="Micklem G."/>
            <person name="Kim H."/>
            <person name="Bhak J."/>
            <person name="Lajeunesse T.C."/>
            <person name="Voolstra C.R."/>
        </authorList>
    </citation>
    <scope>NUCLEOTIDE SEQUENCE [LARGE SCALE GENOMIC DNA]</scope>
    <source>
        <strain evidence="3 4">CCMP2467</strain>
    </source>
</reference>
<protein>
    <submittedName>
        <fullName evidence="3">Putative hydrolase/peptidase y4tM</fullName>
    </submittedName>
</protein>
<keyword evidence="4" id="KW-1185">Reference proteome</keyword>
<dbReference type="InterPro" id="IPR036005">
    <property type="entry name" value="Creatinase/aminopeptidase-like"/>
</dbReference>
<organism evidence="3 4">
    <name type="scientific">Symbiodinium microadriaticum</name>
    <name type="common">Dinoflagellate</name>
    <name type="synonym">Zooxanthella microadriatica</name>
    <dbReference type="NCBI Taxonomy" id="2951"/>
    <lineage>
        <taxon>Eukaryota</taxon>
        <taxon>Sar</taxon>
        <taxon>Alveolata</taxon>
        <taxon>Dinophyceae</taxon>
        <taxon>Suessiales</taxon>
        <taxon>Symbiodiniaceae</taxon>
        <taxon>Symbiodinium</taxon>
    </lineage>
</organism>
<dbReference type="CDD" id="cd01066">
    <property type="entry name" value="APP_MetAP"/>
    <property type="match status" value="1"/>
</dbReference>